<reference evidence="3" key="2">
    <citation type="submission" date="2020-09" db="EMBL/GenBank/DDBJ databases">
        <authorList>
            <person name="Sun Q."/>
            <person name="Ohkuma M."/>
        </authorList>
    </citation>
    <scope>NUCLEOTIDE SEQUENCE</scope>
    <source>
        <strain evidence="3">JCM 3313</strain>
    </source>
</reference>
<protein>
    <submittedName>
        <fullName evidence="3">HNH endonuclease</fullName>
    </submittedName>
</protein>
<gene>
    <name evidence="3" type="ORF">GCM10010185_02570</name>
</gene>
<comment type="similarity">
    <text evidence="1">Belongs to the Rv1128c/1148c/1588c/1702c/1945/3466 family.</text>
</comment>
<dbReference type="AlphaFoldDB" id="A0A918AH01"/>
<keyword evidence="3" id="KW-0540">Nuclease</keyword>
<dbReference type="GO" id="GO:0003676">
    <property type="term" value="F:nucleic acid binding"/>
    <property type="evidence" value="ECO:0007669"/>
    <property type="project" value="InterPro"/>
</dbReference>
<keyword evidence="4" id="KW-1185">Reference proteome</keyword>
<evidence type="ECO:0000259" key="2">
    <source>
        <dbReference type="SMART" id="SM00507"/>
    </source>
</evidence>
<dbReference type="GO" id="GO:0004519">
    <property type="term" value="F:endonuclease activity"/>
    <property type="evidence" value="ECO:0007669"/>
    <property type="project" value="UniProtKB-KW"/>
</dbReference>
<accession>A0A918AH01</accession>
<sequence>MVGMETPPPLLSDEQLRSAAVEAEAAARAAHQRRLGLLAEAQRRGLDLAAYRLLLRADRAEFTRWLTQVRLFLPALSPSGQPLPPAHPVTAAALPELSEAHLAQLARALPRLPEGAEDILVTAARSTEPRALRLLADRIHAEQDAAEPGPEPEAEAPDVLHLRDLPGGRLELWGEPTAESGARLTAALDPLARPGAEDTRSRAERQGQALADLIDLRGEALPTRAGQRPHLSVTLDYQTLRTGTGTARLDGGGHLTAAQARRLACDAVVIPAVLGGRSEVLDLGRARRTVSLAQRRALHARDRGCAFPGCGRPARWCDAHHVRHWADGGPTDLDNLVLLCRRHHSEVHHHRWRIRLTGGAAVFIPPRHIDPAQLPRQNLLHRRALELAG</sequence>
<keyword evidence="3" id="KW-0378">Hydrolase</keyword>
<dbReference type="Gene3D" id="1.10.30.50">
    <property type="match status" value="1"/>
</dbReference>
<proteinExistence type="inferred from homology"/>
<dbReference type="SMART" id="SM00507">
    <property type="entry name" value="HNHc"/>
    <property type="match status" value="1"/>
</dbReference>
<evidence type="ECO:0000256" key="1">
    <source>
        <dbReference type="ARBA" id="ARBA00023450"/>
    </source>
</evidence>
<reference evidence="3" key="1">
    <citation type="journal article" date="2014" name="Int. J. Syst. Evol. Microbiol.">
        <title>Complete genome sequence of Corynebacterium casei LMG S-19264T (=DSM 44701T), isolated from a smear-ripened cheese.</title>
        <authorList>
            <consortium name="US DOE Joint Genome Institute (JGI-PGF)"/>
            <person name="Walter F."/>
            <person name="Albersmeier A."/>
            <person name="Kalinowski J."/>
            <person name="Ruckert C."/>
        </authorList>
    </citation>
    <scope>NUCLEOTIDE SEQUENCE</scope>
    <source>
        <strain evidence="3">JCM 3313</strain>
    </source>
</reference>
<dbReference type="InterPro" id="IPR003615">
    <property type="entry name" value="HNH_nuc"/>
</dbReference>
<keyword evidence="3" id="KW-0255">Endonuclease</keyword>
<dbReference type="GO" id="GO:0008270">
    <property type="term" value="F:zinc ion binding"/>
    <property type="evidence" value="ECO:0007669"/>
    <property type="project" value="InterPro"/>
</dbReference>
<dbReference type="InterPro" id="IPR003870">
    <property type="entry name" value="DUF222"/>
</dbReference>
<organism evidence="3 4">
    <name type="scientific">Saccharothrix coeruleofusca</name>
    <dbReference type="NCBI Taxonomy" id="33919"/>
    <lineage>
        <taxon>Bacteria</taxon>
        <taxon>Bacillati</taxon>
        <taxon>Actinomycetota</taxon>
        <taxon>Actinomycetes</taxon>
        <taxon>Pseudonocardiales</taxon>
        <taxon>Pseudonocardiaceae</taxon>
        <taxon>Saccharothrix</taxon>
    </lineage>
</organism>
<dbReference type="Pfam" id="PF02720">
    <property type="entry name" value="DUF222"/>
    <property type="match status" value="1"/>
</dbReference>
<dbReference type="InterPro" id="IPR002711">
    <property type="entry name" value="HNH"/>
</dbReference>
<dbReference type="Pfam" id="PF01844">
    <property type="entry name" value="HNH"/>
    <property type="match status" value="1"/>
</dbReference>
<feature type="domain" description="HNH nuclease" evidence="2">
    <location>
        <begin position="293"/>
        <end position="345"/>
    </location>
</feature>
<dbReference type="Proteomes" id="UP000639606">
    <property type="component" value="Unassembled WGS sequence"/>
</dbReference>
<dbReference type="EMBL" id="BMRG01000001">
    <property type="protein sequence ID" value="GGP35234.1"/>
    <property type="molecule type" value="Genomic_DNA"/>
</dbReference>
<evidence type="ECO:0000313" key="3">
    <source>
        <dbReference type="EMBL" id="GGP35234.1"/>
    </source>
</evidence>
<name>A0A918AH01_9PSEU</name>
<comment type="caution">
    <text evidence="3">The sequence shown here is derived from an EMBL/GenBank/DDBJ whole genome shotgun (WGS) entry which is preliminary data.</text>
</comment>
<evidence type="ECO:0000313" key="4">
    <source>
        <dbReference type="Proteomes" id="UP000639606"/>
    </source>
</evidence>
<dbReference type="CDD" id="cd00085">
    <property type="entry name" value="HNHc"/>
    <property type="match status" value="1"/>
</dbReference>